<sequence length="176" mass="21024">MKENYYICTFIYSEMTIISSPLSNDEKRMFKKLFISRIVLGILLLPLFGFFIYTYISDFSFYNFDELQLFGLLLLAAMIFLVFKYVIPGYIYTYKSVKAKNKLIQSTIVLDFKETYNYRIGIRFIISTEYRIIDSWRITLLNNNPPFPFSQLYIGMPIKIHYLEHNKTDIIKIEKI</sequence>
<reference evidence="2 3" key="1">
    <citation type="journal article" date="2009" name="Appl. Environ. Microbiol.">
        <title>Novel features of the polysaccharide-digesting gliding bacterium Flavobacterium johnsoniae as revealed by genome sequence analysis.</title>
        <authorList>
            <person name="McBride M.J."/>
            <person name="Xie G."/>
            <person name="Martens E.C."/>
            <person name="Lapidus A."/>
            <person name="Henrissat B."/>
            <person name="Rhodes R.G."/>
            <person name="Goltsman E."/>
            <person name="Wang W."/>
            <person name="Xu J."/>
            <person name="Hunnicutt D.W."/>
            <person name="Staroscik A.M."/>
            <person name="Hoover T.R."/>
            <person name="Cheng Y.Q."/>
            <person name="Stein J.L."/>
        </authorList>
    </citation>
    <scope>NUCLEOTIDE SEQUENCE [LARGE SCALE GENOMIC DNA]</scope>
    <source>
        <strain evidence="3">ATCC 17061 / DSM 2064 / JCM 8514 / BCRC 14874 / CCUG 350202 / NBRC 14942 / NCIMB 11054 / UW101</strain>
    </source>
</reference>
<keyword evidence="1" id="KW-1133">Transmembrane helix</keyword>
<evidence type="ECO:0000256" key="1">
    <source>
        <dbReference type="SAM" id="Phobius"/>
    </source>
</evidence>
<dbReference type="OrthoDB" id="1373199at2"/>
<proteinExistence type="predicted"/>
<evidence type="ECO:0000313" key="3">
    <source>
        <dbReference type="Proteomes" id="UP000006694"/>
    </source>
</evidence>
<dbReference type="HOGENOM" id="CLU_1522993_0_0_10"/>
<gene>
    <name evidence="2" type="ordered locus">Fjoh_1480</name>
</gene>
<dbReference type="KEGG" id="fjo:Fjoh_1480"/>
<feature type="transmembrane region" description="Helical" evidence="1">
    <location>
        <begin position="68"/>
        <end position="92"/>
    </location>
</feature>
<keyword evidence="3" id="KW-1185">Reference proteome</keyword>
<name>A5FJV0_FLAJ1</name>
<dbReference type="GeneID" id="31764357"/>
<feature type="transmembrane region" description="Helical" evidence="1">
    <location>
        <begin position="34"/>
        <end position="56"/>
    </location>
</feature>
<dbReference type="AlphaFoldDB" id="A5FJV0"/>
<dbReference type="Proteomes" id="UP000006694">
    <property type="component" value="Chromosome"/>
</dbReference>
<organism evidence="2 3">
    <name type="scientific">Flavobacterium johnsoniae (strain ATCC 17061 / DSM 2064 / JCM 8514 / BCRC 14874 / CCUG 350202 / NBRC 14942 / NCIMB 11054 / UW101)</name>
    <name type="common">Cytophaga johnsonae</name>
    <dbReference type="NCBI Taxonomy" id="376686"/>
    <lineage>
        <taxon>Bacteria</taxon>
        <taxon>Pseudomonadati</taxon>
        <taxon>Bacteroidota</taxon>
        <taxon>Flavobacteriia</taxon>
        <taxon>Flavobacteriales</taxon>
        <taxon>Flavobacteriaceae</taxon>
        <taxon>Flavobacterium</taxon>
    </lineage>
</organism>
<dbReference type="eggNOG" id="ENOG5034560">
    <property type="taxonomic scope" value="Bacteria"/>
</dbReference>
<accession>A5FJV0</accession>
<dbReference type="RefSeq" id="WP_012023558.1">
    <property type="nucleotide sequence ID" value="NC_009441.1"/>
</dbReference>
<keyword evidence="1" id="KW-0812">Transmembrane</keyword>
<evidence type="ECO:0000313" key="2">
    <source>
        <dbReference type="EMBL" id="ABQ04512.1"/>
    </source>
</evidence>
<protein>
    <submittedName>
        <fullName evidence="2">Uncharacterized protein</fullName>
    </submittedName>
</protein>
<keyword evidence="1" id="KW-0472">Membrane</keyword>
<dbReference type="EMBL" id="CP000685">
    <property type="protein sequence ID" value="ABQ04512.1"/>
    <property type="molecule type" value="Genomic_DNA"/>
</dbReference>